<proteinExistence type="predicted"/>
<keyword evidence="3" id="KW-1185">Reference proteome</keyword>
<dbReference type="AlphaFoldDB" id="A0A834WG91"/>
<gene>
    <name evidence="2" type="ORF">G2W53_027087</name>
</gene>
<feature type="domain" description="Retrotransposon gag" evidence="1">
    <location>
        <begin position="17"/>
        <end position="75"/>
    </location>
</feature>
<evidence type="ECO:0000313" key="2">
    <source>
        <dbReference type="EMBL" id="KAF7821632.1"/>
    </source>
</evidence>
<evidence type="ECO:0000259" key="1">
    <source>
        <dbReference type="Pfam" id="PF03732"/>
    </source>
</evidence>
<sequence length="155" mass="17676">MDGDPRGRPLGDLLGCELNQQFYPVNVEEEARAKLRHLQHKGTIRDYTKDFTELLLEIPDYPDKEAFFAFVDGLQNWVKMEIQRRGAQDLATAIFVAESLIEFKKPDKLKTKDKGGKGKNQRSLRVVRGHVSNASCAKGHTELEIVRRRLSLQAL</sequence>
<dbReference type="Proteomes" id="UP000634136">
    <property type="component" value="Unassembled WGS sequence"/>
</dbReference>
<dbReference type="EMBL" id="JAAIUW010000008">
    <property type="protein sequence ID" value="KAF7821632.1"/>
    <property type="molecule type" value="Genomic_DNA"/>
</dbReference>
<reference evidence="2" key="1">
    <citation type="submission" date="2020-09" db="EMBL/GenBank/DDBJ databases">
        <title>Genome-Enabled Discovery of Anthraquinone Biosynthesis in Senna tora.</title>
        <authorList>
            <person name="Kang S.-H."/>
            <person name="Pandey R.P."/>
            <person name="Lee C.-M."/>
            <person name="Sim J.-S."/>
            <person name="Jeong J.-T."/>
            <person name="Choi B.-S."/>
            <person name="Jung M."/>
            <person name="Ginzburg D."/>
            <person name="Zhao K."/>
            <person name="Won S.Y."/>
            <person name="Oh T.-J."/>
            <person name="Yu Y."/>
            <person name="Kim N.-H."/>
            <person name="Lee O.R."/>
            <person name="Lee T.-H."/>
            <person name="Bashyal P."/>
            <person name="Kim T.-S."/>
            <person name="Lee W.-H."/>
            <person name="Kawkins C."/>
            <person name="Kim C.-K."/>
            <person name="Kim J.S."/>
            <person name="Ahn B.O."/>
            <person name="Rhee S.Y."/>
            <person name="Sohng J.K."/>
        </authorList>
    </citation>
    <scope>NUCLEOTIDE SEQUENCE</scope>
    <source>
        <tissue evidence="2">Leaf</tissue>
    </source>
</reference>
<dbReference type="Pfam" id="PF03732">
    <property type="entry name" value="Retrotrans_gag"/>
    <property type="match status" value="1"/>
</dbReference>
<name>A0A834WG91_9FABA</name>
<accession>A0A834WG91</accession>
<protein>
    <submittedName>
        <fullName evidence="2">Putative retrotransposon gag domain, Aspartic peptidase domain protein</fullName>
    </submittedName>
</protein>
<evidence type="ECO:0000313" key="3">
    <source>
        <dbReference type="Proteomes" id="UP000634136"/>
    </source>
</evidence>
<comment type="caution">
    <text evidence="2">The sequence shown here is derived from an EMBL/GenBank/DDBJ whole genome shotgun (WGS) entry which is preliminary data.</text>
</comment>
<dbReference type="InterPro" id="IPR005162">
    <property type="entry name" value="Retrotrans_gag_dom"/>
</dbReference>
<organism evidence="2 3">
    <name type="scientific">Senna tora</name>
    <dbReference type="NCBI Taxonomy" id="362788"/>
    <lineage>
        <taxon>Eukaryota</taxon>
        <taxon>Viridiplantae</taxon>
        <taxon>Streptophyta</taxon>
        <taxon>Embryophyta</taxon>
        <taxon>Tracheophyta</taxon>
        <taxon>Spermatophyta</taxon>
        <taxon>Magnoliopsida</taxon>
        <taxon>eudicotyledons</taxon>
        <taxon>Gunneridae</taxon>
        <taxon>Pentapetalae</taxon>
        <taxon>rosids</taxon>
        <taxon>fabids</taxon>
        <taxon>Fabales</taxon>
        <taxon>Fabaceae</taxon>
        <taxon>Caesalpinioideae</taxon>
        <taxon>Cassia clade</taxon>
        <taxon>Senna</taxon>
    </lineage>
</organism>
<dbReference type="OrthoDB" id="1939000at2759"/>